<dbReference type="GeneID" id="94425831"/>
<dbReference type="VEuPathDB" id="ToxoDB:CSUI_002419"/>
<dbReference type="EMBL" id="MIGC01001020">
    <property type="protein sequence ID" value="PHJ23744.1"/>
    <property type="molecule type" value="Genomic_DNA"/>
</dbReference>
<gene>
    <name evidence="2" type="ORF">CSUI_002419</name>
</gene>
<evidence type="ECO:0000313" key="3">
    <source>
        <dbReference type="Proteomes" id="UP000221165"/>
    </source>
</evidence>
<evidence type="ECO:0000313" key="2">
    <source>
        <dbReference type="EMBL" id="PHJ23744.1"/>
    </source>
</evidence>
<organism evidence="2 3">
    <name type="scientific">Cystoisospora suis</name>
    <dbReference type="NCBI Taxonomy" id="483139"/>
    <lineage>
        <taxon>Eukaryota</taxon>
        <taxon>Sar</taxon>
        <taxon>Alveolata</taxon>
        <taxon>Apicomplexa</taxon>
        <taxon>Conoidasida</taxon>
        <taxon>Coccidia</taxon>
        <taxon>Eucoccidiorida</taxon>
        <taxon>Eimeriorina</taxon>
        <taxon>Sarcocystidae</taxon>
        <taxon>Cystoisospora</taxon>
    </lineage>
</organism>
<feature type="non-terminal residue" evidence="2">
    <location>
        <position position="1"/>
    </location>
</feature>
<keyword evidence="1" id="KW-0812">Transmembrane</keyword>
<evidence type="ECO:0000256" key="1">
    <source>
        <dbReference type="SAM" id="Phobius"/>
    </source>
</evidence>
<keyword evidence="1" id="KW-1133">Transmembrane helix</keyword>
<dbReference type="AlphaFoldDB" id="A0A2C6L970"/>
<accession>A0A2C6L970</accession>
<proteinExistence type="predicted"/>
<name>A0A2C6L970_9APIC</name>
<sequence>IYIHERTYIRERTKESEPPRIFSMSLSFCLSVSVCVDFFMWHSCDLPTPFHSLGVFLRFALHSSLGRGLCGQACHRMLQR</sequence>
<keyword evidence="1" id="KW-0472">Membrane</keyword>
<dbReference type="Proteomes" id="UP000221165">
    <property type="component" value="Unassembled WGS sequence"/>
</dbReference>
<keyword evidence="3" id="KW-1185">Reference proteome</keyword>
<protein>
    <submittedName>
        <fullName evidence="2">Uncharacterized protein</fullName>
    </submittedName>
</protein>
<reference evidence="2 3" key="1">
    <citation type="journal article" date="2017" name="Int. J. Parasitol.">
        <title>The genome of the protozoan parasite Cystoisospora suis and a reverse vaccinology approach to identify vaccine candidates.</title>
        <authorList>
            <person name="Palmieri N."/>
            <person name="Shrestha A."/>
            <person name="Ruttkowski B."/>
            <person name="Beck T."/>
            <person name="Vogl C."/>
            <person name="Tomley F."/>
            <person name="Blake D.P."/>
            <person name="Joachim A."/>
        </authorList>
    </citation>
    <scope>NUCLEOTIDE SEQUENCE [LARGE SCALE GENOMIC DNA]</scope>
    <source>
        <strain evidence="2 3">Wien I</strain>
    </source>
</reference>
<dbReference type="RefSeq" id="XP_067925418.1">
    <property type="nucleotide sequence ID" value="XM_068062620.1"/>
</dbReference>
<feature type="transmembrane region" description="Helical" evidence="1">
    <location>
        <begin position="21"/>
        <end position="41"/>
    </location>
</feature>
<comment type="caution">
    <text evidence="2">The sequence shown here is derived from an EMBL/GenBank/DDBJ whole genome shotgun (WGS) entry which is preliminary data.</text>
</comment>